<dbReference type="PANTHER" id="PTHR43245:SF13">
    <property type="entry name" value="UDP-D-APIOSE_UDP-D-XYLOSE SYNTHASE 2"/>
    <property type="match status" value="1"/>
</dbReference>
<dbReference type="AlphaFoldDB" id="A0A4S3TQ42"/>
<dbReference type="InterPro" id="IPR050177">
    <property type="entry name" value="Lipid_A_modif_metabolic_enz"/>
</dbReference>
<name>A0A4S3TQ42_9EURY</name>
<organism evidence="2 3">
    <name type="scientific">Salinadaptatus halalkaliphilus</name>
    <dbReference type="NCBI Taxonomy" id="2419781"/>
    <lineage>
        <taxon>Archaea</taxon>
        <taxon>Methanobacteriati</taxon>
        <taxon>Methanobacteriota</taxon>
        <taxon>Stenosarchaea group</taxon>
        <taxon>Halobacteria</taxon>
        <taxon>Halobacteriales</taxon>
        <taxon>Natrialbaceae</taxon>
        <taxon>Salinadaptatus</taxon>
    </lineage>
</organism>
<dbReference type="InterPro" id="IPR036291">
    <property type="entry name" value="NAD(P)-bd_dom_sf"/>
</dbReference>
<proteinExistence type="predicted"/>
<keyword evidence="3" id="KW-1185">Reference proteome</keyword>
<dbReference type="Pfam" id="PF01370">
    <property type="entry name" value="Epimerase"/>
    <property type="match status" value="1"/>
</dbReference>
<dbReference type="SUPFAM" id="SSF51735">
    <property type="entry name" value="NAD(P)-binding Rossmann-fold domains"/>
    <property type="match status" value="1"/>
</dbReference>
<gene>
    <name evidence="2" type="ORF">D8Y22_02255</name>
</gene>
<dbReference type="InterPro" id="IPR001509">
    <property type="entry name" value="Epimerase_deHydtase"/>
</dbReference>
<evidence type="ECO:0000259" key="1">
    <source>
        <dbReference type="Pfam" id="PF01370"/>
    </source>
</evidence>
<dbReference type="Gene3D" id="3.40.50.720">
    <property type="entry name" value="NAD(P)-binding Rossmann-like Domain"/>
    <property type="match status" value="1"/>
</dbReference>
<dbReference type="EMBL" id="RBZW01000008">
    <property type="protein sequence ID" value="THE66461.1"/>
    <property type="molecule type" value="Genomic_DNA"/>
</dbReference>
<accession>A0A4S3TQ42</accession>
<dbReference type="OrthoDB" id="4907at2157"/>
<reference evidence="2 3" key="1">
    <citation type="submission" date="2018-10" db="EMBL/GenBank/DDBJ databases">
        <title>Natronolimnobius sp. XQ-INN 246 isolated from Inner Mongolia Autonomous Region of China.</title>
        <authorList>
            <person name="Xue Q."/>
        </authorList>
    </citation>
    <scope>NUCLEOTIDE SEQUENCE [LARGE SCALE GENOMIC DNA]</scope>
    <source>
        <strain evidence="2 3">XQ-INN 246</strain>
    </source>
</reference>
<dbReference type="RefSeq" id="WP_141463077.1">
    <property type="nucleotide sequence ID" value="NZ_RBZW01000008.1"/>
</dbReference>
<dbReference type="PANTHER" id="PTHR43245">
    <property type="entry name" value="BIFUNCTIONAL POLYMYXIN RESISTANCE PROTEIN ARNA"/>
    <property type="match status" value="1"/>
</dbReference>
<feature type="domain" description="NAD-dependent epimerase/dehydratase" evidence="1">
    <location>
        <begin position="7"/>
        <end position="223"/>
    </location>
</feature>
<sequence>MSDRVGVLGATGYVGSAITTVLRANGYDVSPAAGSTHETYPTVDVRNRMAVSTFLEDVDYVVNATGVVGIDACADRSGLAFEINATGAATVAWACRRQNVALVHLSSVATIGTPKRQPITADTPREPDTIYGETKLLGERAVQTITDGEVPSITFCPTNVYGAHESSSARDARNAGSSSVVDFFLEQAITADILPVHRPGTQQLDLIHVSDVADGVATAIDRLGELERTARSYVLGRGEAYSVLELAGFILAQCHDTSGWAPALELRDPPADELPPIDRFDVETTPLASDLDVSPDRDVTTWIETVLEGAKAEIRLASST</sequence>
<dbReference type="CDD" id="cd08946">
    <property type="entry name" value="SDR_e"/>
    <property type="match status" value="1"/>
</dbReference>
<comment type="caution">
    <text evidence="2">The sequence shown here is derived from an EMBL/GenBank/DDBJ whole genome shotgun (WGS) entry which is preliminary data.</text>
</comment>
<evidence type="ECO:0000313" key="2">
    <source>
        <dbReference type="EMBL" id="THE66461.1"/>
    </source>
</evidence>
<dbReference type="Proteomes" id="UP000318864">
    <property type="component" value="Unassembled WGS sequence"/>
</dbReference>
<evidence type="ECO:0000313" key="3">
    <source>
        <dbReference type="Proteomes" id="UP000318864"/>
    </source>
</evidence>
<protein>
    <submittedName>
        <fullName evidence="2">SDR family oxidoreductase</fullName>
    </submittedName>
</protein>